<dbReference type="SUPFAM" id="SSF160631">
    <property type="entry name" value="SMI1/KNR4-like"/>
    <property type="match status" value="1"/>
</dbReference>
<gene>
    <name evidence="1" type="ORF">QNI22_09810</name>
</gene>
<accession>A0AAE3R3K4</accession>
<name>A0AAE3R3K4_9BACT</name>
<dbReference type="AlphaFoldDB" id="A0AAE3R3K4"/>
<organism evidence="1 2">
    <name type="scientific">Xanthocytophaga agilis</name>
    <dbReference type="NCBI Taxonomy" id="3048010"/>
    <lineage>
        <taxon>Bacteria</taxon>
        <taxon>Pseudomonadati</taxon>
        <taxon>Bacteroidota</taxon>
        <taxon>Cytophagia</taxon>
        <taxon>Cytophagales</taxon>
        <taxon>Rhodocytophagaceae</taxon>
        <taxon>Xanthocytophaga</taxon>
    </lineage>
</organism>
<reference evidence="1" key="1">
    <citation type="submission" date="2023-05" db="EMBL/GenBank/DDBJ databases">
        <authorList>
            <person name="Zhang X."/>
        </authorList>
    </citation>
    <scope>NUCLEOTIDE SEQUENCE</scope>
    <source>
        <strain evidence="1">BD1B2-1</strain>
    </source>
</reference>
<dbReference type="Gene3D" id="3.40.1580.10">
    <property type="entry name" value="SMI1/KNR4-like"/>
    <property type="match status" value="1"/>
</dbReference>
<dbReference type="EMBL" id="JASJOU010000002">
    <property type="protein sequence ID" value="MDJ1500944.1"/>
    <property type="molecule type" value="Genomic_DNA"/>
</dbReference>
<comment type="caution">
    <text evidence="1">The sequence shown here is derived from an EMBL/GenBank/DDBJ whole genome shotgun (WGS) entry which is preliminary data.</text>
</comment>
<evidence type="ECO:0000313" key="2">
    <source>
        <dbReference type="Proteomes" id="UP001232063"/>
    </source>
</evidence>
<protein>
    <submittedName>
        <fullName evidence="1">Uncharacterized protein</fullName>
    </submittedName>
</protein>
<evidence type="ECO:0000313" key="1">
    <source>
        <dbReference type="EMBL" id="MDJ1500944.1"/>
    </source>
</evidence>
<dbReference type="Proteomes" id="UP001232063">
    <property type="component" value="Unassembled WGS sequence"/>
</dbReference>
<dbReference type="RefSeq" id="WP_314510447.1">
    <property type="nucleotide sequence ID" value="NZ_JASJOU010000002.1"/>
</dbReference>
<dbReference type="InterPro" id="IPR037883">
    <property type="entry name" value="Knr4/Smi1-like_sf"/>
</dbReference>
<sequence>MNKYDIFFNEVKDLSIQINAASIKDFEGASEQEIVALENEIDFYFDSSLKTYLKHFGRKIRIKDFDLMLFTMQDILKAEKAAKEDTIKAKMNDKIRDVLDGKEYLTKTDKICFINLFDVNYYFTFINSKEENPILYGWDGAPESYSDRLTLTGNLRYELYISLLYKCNIRFQKADHLVKYQKYPDASPNYIHLDDLKWLDLFREKNIPVYSVHSDLRNLNDKVREIEVNENRIIGIQEYGEEFKKYIKTKIT</sequence>
<keyword evidence="2" id="KW-1185">Reference proteome</keyword>
<proteinExistence type="predicted"/>